<name>A0A917VXM1_9NOCA</name>
<sequence length="140" mass="15517">MTIELNDEARRLLDGKNFATVATVEPDGRPQTSVVWMDREGDSIVFSSTTNRRKVRNLARDPRIGLTVFDSANPYHSVDIQGTAELIEDPDKALPLRLSRKYLGQDPPAEPADLLRFIVRVTPERITGFSAPDPAANTAD</sequence>
<evidence type="ECO:0000259" key="2">
    <source>
        <dbReference type="Pfam" id="PF01243"/>
    </source>
</evidence>
<proteinExistence type="predicted"/>
<dbReference type="EMBL" id="BMMH01000012">
    <property type="protein sequence ID" value="GGL30042.1"/>
    <property type="molecule type" value="Genomic_DNA"/>
</dbReference>
<accession>A0A917VXM1</accession>
<dbReference type="Pfam" id="PF01243">
    <property type="entry name" value="PNPOx_N"/>
    <property type="match status" value="1"/>
</dbReference>
<protein>
    <submittedName>
        <fullName evidence="3">PPOX class F420-dependent enzyme</fullName>
    </submittedName>
</protein>
<dbReference type="InterPro" id="IPR052019">
    <property type="entry name" value="F420H2_bilvrd_red/Heme_oxyg"/>
</dbReference>
<dbReference type="GO" id="GO:0005829">
    <property type="term" value="C:cytosol"/>
    <property type="evidence" value="ECO:0007669"/>
    <property type="project" value="TreeGrafter"/>
</dbReference>
<keyword evidence="1" id="KW-0560">Oxidoreductase</keyword>
<dbReference type="InterPro" id="IPR012349">
    <property type="entry name" value="Split_barrel_FMN-bd"/>
</dbReference>
<dbReference type="GO" id="GO:0070967">
    <property type="term" value="F:coenzyme F420 binding"/>
    <property type="evidence" value="ECO:0007669"/>
    <property type="project" value="TreeGrafter"/>
</dbReference>
<evidence type="ECO:0000256" key="1">
    <source>
        <dbReference type="ARBA" id="ARBA00023002"/>
    </source>
</evidence>
<feature type="domain" description="Pyridoxamine 5'-phosphate oxidase N-terminal" evidence="2">
    <location>
        <begin position="5"/>
        <end position="127"/>
    </location>
</feature>
<reference evidence="3" key="2">
    <citation type="submission" date="2020-09" db="EMBL/GenBank/DDBJ databases">
        <authorList>
            <person name="Sun Q."/>
            <person name="Zhou Y."/>
        </authorList>
    </citation>
    <scope>NUCLEOTIDE SEQUENCE</scope>
    <source>
        <strain evidence="3">CGMCC 4.3508</strain>
    </source>
</reference>
<dbReference type="AlphaFoldDB" id="A0A917VXM1"/>
<gene>
    <name evidence="3" type="ORF">GCM10011588_51000</name>
</gene>
<dbReference type="PANTHER" id="PTHR35176:SF6">
    <property type="entry name" value="HEME OXYGENASE HI_0854-RELATED"/>
    <property type="match status" value="1"/>
</dbReference>
<dbReference type="Proteomes" id="UP000638263">
    <property type="component" value="Unassembled WGS sequence"/>
</dbReference>
<comment type="caution">
    <text evidence="3">The sequence shown here is derived from an EMBL/GenBank/DDBJ whole genome shotgun (WGS) entry which is preliminary data.</text>
</comment>
<dbReference type="InterPro" id="IPR011576">
    <property type="entry name" value="Pyridox_Oxase_N"/>
</dbReference>
<dbReference type="SUPFAM" id="SSF50475">
    <property type="entry name" value="FMN-binding split barrel"/>
    <property type="match status" value="1"/>
</dbReference>
<evidence type="ECO:0000313" key="3">
    <source>
        <dbReference type="EMBL" id="GGL30042.1"/>
    </source>
</evidence>
<keyword evidence="4" id="KW-1185">Reference proteome</keyword>
<dbReference type="NCBIfam" id="TIGR03618">
    <property type="entry name" value="Rv1155_F420"/>
    <property type="match status" value="1"/>
</dbReference>
<dbReference type="InterPro" id="IPR019920">
    <property type="entry name" value="F420-binding_dom_put"/>
</dbReference>
<dbReference type="RefSeq" id="WP_058854067.1">
    <property type="nucleotide sequence ID" value="NZ_BMMH01000012.1"/>
</dbReference>
<evidence type="ECO:0000313" key="4">
    <source>
        <dbReference type="Proteomes" id="UP000638263"/>
    </source>
</evidence>
<reference evidence="3" key="1">
    <citation type="journal article" date="2014" name="Int. J. Syst. Evol. Microbiol.">
        <title>Complete genome sequence of Corynebacterium casei LMG S-19264T (=DSM 44701T), isolated from a smear-ripened cheese.</title>
        <authorList>
            <consortium name="US DOE Joint Genome Institute (JGI-PGF)"/>
            <person name="Walter F."/>
            <person name="Albersmeier A."/>
            <person name="Kalinowski J."/>
            <person name="Ruckert C."/>
        </authorList>
    </citation>
    <scope>NUCLEOTIDE SEQUENCE</scope>
    <source>
        <strain evidence="3">CGMCC 4.3508</strain>
    </source>
</reference>
<dbReference type="PANTHER" id="PTHR35176">
    <property type="entry name" value="HEME OXYGENASE HI_0854-RELATED"/>
    <property type="match status" value="1"/>
</dbReference>
<organism evidence="3 4">
    <name type="scientific">Nocardia jinanensis</name>
    <dbReference type="NCBI Taxonomy" id="382504"/>
    <lineage>
        <taxon>Bacteria</taxon>
        <taxon>Bacillati</taxon>
        <taxon>Actinomycetota</taxon>
        <taxon>Actinomycetes</taxon>
        <taxon>Mycobacteriales</taxon>
        <taxon>Nocardiaceae</taxon>
        <taxon>Nocardia</taxon>
    </lineage>
</organism>
<dbReference type="GO" id="GO:0016627">
    <property type="term" value="F:oxidoreductase activity, acting on the CH-CH group of donors"/>
    <property type="evidence" value="ECO:0007669"/>
    <property type="project" value="TreeGrafter"/>
</dbReference>
<dbReference type="Gene3D" id="2.30.110.10">
    <property type="entry name" value="Electron Transport, Fmn-binding Protein, Chain A"/>
    <property type="match status" value="1"/>
</dbReference>